<protein>
    <submittedName>
        <fullName evidence="2">2'-5' RNA ligase family protein</fullName>
    </submittedName>
</protein>
<name>A0ABW7AU66_9ACTN</name>
<dbReference type="RefSeq" id="WP_393177289.1">
    <property type="nucleotide sequence ID" value="NZ_JBICRM010000062.1"/>
</dbReference>
<dbReference type="EMBL" id="JBICRM010000062">
    <property type="protein sequence ID" value="MFG1710967.1"/>
    <property type="molecule type" value="Genomic_DNA"/>
</dbReference>
<dbReference type="Proteomes" id="UP001603978">
    <property type="component" value="Unassembled WGS sequence"/>
</dbReference>
<dbReference type="SUPFAM" id="SSF55144">
    <property type="entry name" value="LigT-like"/>
    <property type="match status" value="1"/>
</dbReference>
<gene>
    <name evidence="2" type="ORF">ACFLIM_48190</name>
</gene>
<evidence type="ECO:0000256" key="1">
    <source>
        <dbReference type="ARBA" id="ARBA00022801"/>
    </source>
</evidence>
<dbReference type="Pfam" id="PF13563">
    <property type="entry name" value="2_5_RNA_ligase2"/>
    <property type="match status" value="1"/>
</dbReference>
<keyword evidence="3" id="KW-1185">Reference proteome</keyword>
<comment type="caution">
    <text evidence="2">The sequence shown here is derived from an EMBL/GenBank/DDBJ whole genome shotgun (WGS) entry which is preliminary data.</text>
</comment>
<dbReference type="InterPro" id="IPR004175">
    <property type="entry name" value="RNA_CPDase"/>
</dbReference>
<keyword evidence="2" id="KW-0436">Ligase</keyword>
<evidence type="ECO:0000313" key="2">
    <source>
        <dbReference type="EMBL" id="MFG1710967.1"/>
    </source>
</evidence>
<keyword evidence="1" id="KW-0378">Hydrolase</keyword>
<dbReference type="InterPro" id="IPR009097">
    <property type="entry name" value="Cyclic_Pdiesterase"/>
</dbReference>
<accession>A0ABW7AU66</accession>
<dbReference type="Gene3D" id="3.90.1140.10">
    <property type="entry name" value="Cyclic phosphodiesterase"/>
    <property type="match status" value="1"/>
</dbReference>
<dbReference type="PANTHER" id="PTHR35561:SF1">
    <property type="entry name" value="RNA 2',3'-CYCLIC PHOSPHODIESTERASE"/>
    <property type="match status" value="1"/>
</dbReference>
<evidence type="ECO:0000313" key="3">
    <source>
        <dbReference type="Proteomes" id="UP001603978"/>
    </source>
</evidence>
<sequence>MSVFVGLQPPIEIRDEVQAMWDRLSSAPTALRESADDLHVTLCYLGEVRDITDLTAALRTACEQVRPATIELGPATVMLMPTTLAIPAVGADDLARTVRAVGRGWEEKPQHLPFFGHMSVARFRSPADGAHLLIQQWEGLAFCGSWTATEICVFSRRSHSSATRYHVLDRIRLV</sequence>
<reference evidence="2 3" key="1">
    <citation type="submission" date="2024-10" db="EMBL/GenBank/DDBJ databases">
        <authorList>
            <person name="Topkara A.R."/>
            <person name="Saygin H."/>
        </authorList>
    </citation>
    <scope>NUCLEOTIDE SEQUENCE [LARGE SCALE GENOMIC DNA]</scope>
    <source>
        <strain evidence="2 3">M3C6</strain>
    </source>
</reference>
<dbReference type="PANTHER" id="PTHR35561">
    <property type="entry name" value="RNA 2',3'-CYCLIC PHOSPHODIESTERASE"/>
    <property type="match status" value="1"/>
</dbReference>
<dbReference type="GO" id="GO:0016874">
    <property type="term" value="F:ligase activity"/>
    <property type="evidence" value="ECO:0007669"/>
    <property type="project" value="UniProtKB-KW"/>
</dbReference>
<proteinExistence type="predicted"/>
<organism evidence="2 3">
    <name type="scientific">Nonomuraea marmarensis</name>
    <dbReference type="NCBI Taxonomy" id="3351344"/>
    <lineage>
        <taxon>Bacteria</taxon>
        <taxon>Bacillati</taxon>
        <taxon>Actinomycetota</taxon>
        <taxon>Actinomycetes</taxon>
        <taxon>Streptosporangiales</taxon>
        <taxon>Streptosporangiaceae</taxon>
        <taxon>Nonomuraea</taxon>
    </lineage>
</organism>